<sequence>MKRHMCAQGLLLGAISVAALAAGTGIAHAEPDPAPAPGIVDFLLTNTPALSVNSSKNSTGESAPKDDWGGVGMYCTNLNAHCH</sequence>
<dbReference type="EMBL" id="MVHT01000078">
    <property type="protein sequence ID" value="ORA97228.1"/>
    <property type="molecule type" value="Genomic_DNA"/>
</dbReference>
<feature type="chain" id="PRO_5043144287" description="DUF732 domain-containing protein" evidence="1">
    <location>
        <begin position="22"/>
        <end position="83"/>
    </location>
</feature>
<gene>
    <name evidence="2" type="ORF">BST27_22815</name>
</gene>
<evidence type="ECO:0000256" key="1">
    <source>
        <dbReference type="SAM" id="SignalP"/>
    </source>
</evidence>
<protein>
    <recommendedName>
        <fullName evidence="4">DUF732 domain-containing protein</fullName>
    </recommendedName>
</protein>
<comment type="caution">
    <text evidence="2">The sequence shown here is derived from an EMBL/GenBank/DDBJ whole genome shotgun (WGS) entry which is preliminary data.</text>
</comment>
<reference evidence="2 3" key="1">
    <citation type="submission" date="2017-02" db="EMBL/GenBank/DDBJ databases">
        <title>The new phylogeny of genus Mycobacterium.</title>
        <authorList>
            <person name="Tortoli E."/>
            <person name="Trovato A."/>
            <person name="Cirillo D.M."/>
        </authorList>
    </citation>
    <scope>NUCLEOTIDE SEQUENCE [LARGE SCALE GENOMIC DNA]</scope>
    <source>
        <strain evidence="2 3">DSM 44049</strain>
    </source>
</reference>
<evidence type="ECO:0008006" key="4">
    <source>
        <dbReference type="Google" id="ProtNLM"/>
    </source>
</evidence>
<evidence type="ECO:0000313" key="2">
    <source>
        <dbReference type="EMBL" id="ORA97228.1"/>
    </source>
</evidence>
<dbReference type="AlphaFoldDB" id="A0A1E3SHU2"/>
<organism evidence="2 3">
    <name type="scientific">Mycobacterium intermedium</name>
    <dbReference type="NCBI Taxonomy" id="28445"/>
    <lineage>
        <taxon>Bacteria</taxon>
        <taxon>Bacillati</taxon>
        <taxon>Actinomycetota</taxon>
        <taxon>Actinomycetes</taxon>
        <taxon>Mycobacteriales</taxon>
        <taxon>Mycobacteriaceae</taxon>
        <taxon>Mycobacterium</taxon>
        <taxon>Mycobacterium simiae complex</taxon>
    </lineage>
</organism>
<evidence type="ECO:0000313" key="3">
    <source>
        <dbReference type="Proteomes" id="UP000192739"/>
    </source>
</evidence>
<keyword evidence="1" id="KW-0732">Signal</keyword>
<proteinExistence type="predicted"/>
<accession>A0A1E3SHU2</accession>
<dbReference type="Proteomes" id="UP000192739">
    <property type="component" value="Unassembled WGS sequence"/>
</dbReference>
<keyword evidence="3" id="KW-1185">Reference proteome</keyword>
<name>A0A1E3SHU2_MYCIE</name>
<feature type="signal peptide" evidence="1">
    <location>
        <begin position="1"/>
        <end position="21"/>
    </location>
</feature>